<dbReference type="Proteomes" id="UP001473302">
    <property type="component" value="Unassembled WGS sequence"/>
</dbReference>
<dbReference type="EMBL" id="BAABUK010000010">
    <property type="protein sequence ID" value="GAA5811606.1"/>
    <property type="molecule type" value="Genomic_DNA"/>
</dbReference>
<evidence type="ECO:0000313" key="2">
    <source>
        <dbReference type="Proteomes" id="UP001473302"/>
    </source>
</evidence>
<reference evidence="1 2" key="1">
    <citation type="submission" date="2024-04" db="EMBL/GenBank/DDBJ databases">
        <title>genome sequences of Mucor flavus KT1a and Helicostylum pulchrum KT1b strains isolated from the surface of a dry-aged beef.</title>
        <authorList>
            <person name="Toyotome T."/>
            <person name="Hosono M."/>
            <person name="Torimaru M."/>
            <person name="Fukuda K."/>
            <person name="Mikami N."/>
        </authorList>
    </citation>
    <scope>NUCLEOTIDE SEQUENCE [LARGE SCALE GENOMIC DNA]</scope>
    <source>
        <strain evidence="1 2">KT1a</strain>
    </source>
</reference>
<proteinExistence type="predicted"/>
<organism evidence="1 2">
    <name type="scientific">Mucor flavus</name>
    <dbReference type="NCBI Taxonomy" id="439312"/>
    <lineage>
        <taxon>Eukaryota</taxon>
        <taxon>Fungi</taxon>
        <taxon>Fungi incertae sedis</taxon>
        <taxon>Mucoromycota</taxon>
        <taxon>Mucoromycotina</taxon>
        <taxon>Mucoromycetes</taxon>
        <taxon>Mucorales</taxon>
        <taxon>Mucorineae</taxon>
        <taxon>Mucoraceae</taxon>
        <taxon>Mucor</taxon>
    </lineage>
</organism>
<sequence>MLDNLRDHISNSHSVIVTPNESPMNLDIPDKTVKLNSTKKRKTEDEISRSIFQCTTEQESSVTKSILSPFNVRSASLKIQSNKKKAIANINTSSQDLQTLLSFSNVPVTLDIEVGDKTPSIETKTNLSMGDDFVHCYL</sequence>
<evidence type="ECO:0000313" key="1">
    <source>
        <dbReference type="EMBL" id="GAA5811606.1"/>
    </source>
</evidence>
<name>A0ABP9YXM4_9FUNG</name>
<protein>
    <submittedName>
        <fullName evidence="1">Uncharacterized protein</fullName>
    </submittedName>
</protein>
<gene>
    <name evidence="1" type="ORF">MFLAVUS_005046</name>
</gene>
<accession>A0ABP9YXM4</accession>
<keyword evidence="2" id="KW-1185">Reference proteome</keyword>
<comment type="caution">
    <text evidence="1">The sequence shown here is derived from an EMBL/GenBank/DDBJ whole genome shotgun (WGS) entry which is preliminary data.</text>
</comment>